<gene>
    <name evidence="6" type="ORF">DVH24_009285</name>
</gene>
<evidence type="ECO:0000256" key="4">
    <source>
        <dbReference type="SAM" id="MobiDB-lite"/>
    </source>
</evidence>
<dbReference type="PROSITE" id="PS50104">
    <property type="entry name" value="TIR"/>
    <property type="match status" value="1"/>
</dbReference>
<evidence type="ECO:0000259" key="5">
    <source>
        <dbReference type="PROSITE" id="PS50104"/>
    </source>
</evidence>
<proteinExistence type="predicted"/>
<sequence length="703" mass="80337">MEIEGQRIHLQQIKCVCPSVHLSRYCFMFAAPNLQQLSFPMALSTQRASASFLSNESAPRWKYDVFLSFRGVDTRKGFVSHLHHELSKCQGITTFMDDRELEGGTSIHPELRRAIEESHIAIVVLSPNYASSKWCLDELTTILRCMESRNSVLPVFYQTDPSDVGNQRGCFAEAFAKHEQNSSSTEDKEKVVQWKADLKKVSKICGWHSKESKSESEIIQQLVVSVWRKVHATFRLLDSSQKIGTAAIEVISLRLSNVKEVPQWNCEAFSKMDGVRFLEFDNLIFSSGPKSLPCSLRIINWSWYPSNFLPTSFRPHLLAQLKMRNSNLVRVWEGKVTNSDIAACGSDGKARDGWGLRRLFGLEKSRPDPPPCWGLVLSSLNRLCSLTGLDLDNCNLQEGDIPDDIGCLSLLEALRLSRNNFVSLTESIRHLSKLSHLDLEGCKSLKKLPPLPSNRGLRVKLDDCTFLRRFSGAFNLYDTSVSCWNCIALVPDEDLINRILKSVIQGSKIVIPGSEIPKWFNNQSVGYSINVELPLSCTNWLGIAFCIVFQFQNPILNAQLPRWYRLSINCSVELVNPENLGPEKYWNWKIVPLPSLVSENLWLFYIPRPFCLPREDCHQEQFLFEIDFLRNKSWIYPKADLYKVKKCGARLVYEQDLKELNQKLLKRTRETRDEAALSGPGSASFNDTEQIHKRRCNQGRKYR</sequence>
<dbReference type="Gene3D" id="3.80.10.10">
    <property type="entry name" value="Ribonuclease Inhibitor"/>
    <property type="match status" value="1"/>
</dbReference>
<protein>
    <recommendedName>
        <fullName evidence="5">TIR domain-containing protein</fullName>
    </recommendedName>
</protein>
<name>A0A498ITE8_MALDO</name>
<dbReference type="SMART" id="SM00255">
    <property type="entry name" value="TIR"/>
    <property type="match status" value="1"/>
</dbReference>
<dbReference type="PANTHER" id="PTHR11017:SF527">
    <property type="entry name" value="TMV RESISTANCE PROTEIN N-LIKE"/>
    <property type="match status" value="1"/>
</dbReference>
<dbReference type="Pfam" id="PF00560">
    <property type="entry name" value="LRR_1"/>
    <property type="match status" value="1"/>
</dbReference>
<dbReference type="Proteomes" id="UP000290289">
    <property type="component" value="Chromosome 10"/>
</dbReference>
<keyword evidence="7" id="KW-1185">Reference proteome</keyword>
<dbReference type="FunFam" id="3.40.50.10140:FF:000007">
    <property type="entry name" value="Disease resistance protein (TIR-NBS-LRR class)"/>
    <property type="match status" value="1"/>
</dbReference>
<evidence type="ECO:0000313" key="6">
    <source>
        <dbReference type="EMBL" id="RXH85464.1"/>
    </source>
</evidence>
<dbReference type="Gene3D" id="3.40.50.10140">
    <property type="entry name" value="Toll/interleukin-1 receptor homology (TIR) domain"/>
    <property type="match status" value="1"/>
</dbReference>
<dbReference type="GO" id="GO:0006952">
    <property type="term" value="P:defense response"/>
    <property type="evidence" value="ECO:0007669"/>
    <property type="project" value="InterPro"/>
</dbReference>
<keyword evidence="1" id="KW-0433">Leucine-rich repeat</keyword>
<dbReference type="Pfam" id="PF01582">
    <property type="entry name" value="TIR"/>
    <property type="match status" value="1"/>
</dbReference>
<organism evidence="6 7">
    <name type="scientific">Malus domestica</name>
    <name type="common">Apple</name>
    <name type="synonym">Pyrus malus</name>
    <dbReference type="NCBI Taxonomy" id="3750"/>
    <lineage>
        <taxon>Eukaryota</taxon>
        <taxon>Viridiplantae</taxon>
        <taxon>Streptophyta</taxon>
        <taxon>Embryophyta</taxon>
        <taxon>Tracheophyta</taxon>
        <taxon>Spermatophyta</taxon>
        <taxon>Magnoliopsida</taxon>
        <taxon>eudicotyledons</taxon>
        <taxon>Gunneridae</taxon>
        <taxon>Pentapetalae</taxon>
        <taxon>rosids</taxon>
        <taxon>fabids</taxon>
        <taxon>Rosales</taxon>
        <taxon>Rosaceae</taxon>
        <taxon>Amygdaloideae</taxon>
        <taxon>Maleae</taxon>
        <taxon>Malus</taxon>
    </lineage>
</organism>
<dbReference type="SUPFAM" id="SSF52200">
    <property type="entry name" value="Toll/Interleukin receptor TIR domain"/>
    <property type="match status" value="1"/>
</dbReference>
<dbReference type="InterPro" id="IPR001611">
    <property type="entry name" value="Leu-rich_rpt"/>
</dbReference>
<evidence type="ECO:0000256" key="2">
    <source>
        <dbReference type="ARBA" id="ARBA00022737"/>
    </source>
</evidence>
<dbReference type="InterPro" id="IPR045344">
    <property type="entry name" value="C-JID"/>
</dbReference>
<evidence type="ECO:0000313" key="7">
    <source>
        <dbReference type="Proteomes" id="UP000290289"/>
    </source>
</evidence>
<dbReference type="InterPro" id="IPR000157">
    <property type="entry name" value="TIR_dom"/>
</dbReference>
<dbReference type="EMBL" id="RDQH01000336">
    <property type="protein sequence ID" value="RXH85464.1"/>
    <property type="molecule type" value="Genomic_DNA"/>
</dbReference>
<dbReference type="SUPFAM" id="SSF52058">
    <property type="entry name" value="L domain-like"/>
    <property type="match status" value="1"/>
</dbReference>
<dbReference type="Pfam" id="PF20160">
    <property type="entry name" value="C-JID"/>
    <property type="match status" value="1"/>
</dbReference>
<feature type="domain" description="TIR" evidence="5">
    <location>
        <begin position="61"/>
        <end position="234"/>
    </location>
</feature>
<evidence type="ECO:0000256" key="3">
    <source>
        <dbReference type="ARBA" id="ARBA00023027"/>
    </source>
</evidence>
<keyword evidence="2" id="KW-0677">Repeat</keyword>
<reference evidence="6 7" key="1">
    <citation type="submission" date="2018-10" db="EMBL/GenBank/DDBJ databases">
        <title>A high-quality apple genome assembly.</title>
        <authorList>
            <person name="Hu J."/>
        </authorList>
    </citation>
    <scope>NUCLEOTIDE SEQUENCE [LARGE SCALE GENOMIC DNA]</scope>
    <source>
        <strain evidence="7">cv. HFTH1</strain>
        <tissue evidence="6">Young leaf</tissue>
    </source>
</reference>
<dbReference type="InterPro" id="IPR044974">
    <property type="entry name" value="Disease_R_plants"/>
</dbReference>
<feature type="compositionally biased region" description="Basic residues" evidence="4">
    <location>
        <begin position="692"/>
        <end position="703"/>
    </location>
</feature>
<dbReference type="GO" id="GO:0007165">
    <property type="term" value="P:signal transduction"/>
    <property type="evidence" value="ECO:0007669"/>
    <property type="project" value="InterPro"/>
</dbReference>
<comment type="caution">
    <text evidence="6">The sequence shown here is derived from an EMBL/GenBank/DDBJ whole genome shotgun (WGS) entry which is preliminary data.</text>
</comment>
<evidence type="ECO:0000256" key="1">
    <source>
        <dbReference type="ARBA" id="ARBA00022614"/>
    </source>
</evidence>
<dbReference type="AlphaFoldDB" id="A0A498ITE8"/>
<feature type="region of interest" description="Disordered" evidence="4">
    <location>
        <begin position="671"/>
        <end position="703"/>
    </location>
</feature>
<dbReference type="InterPro" id="IPR032675">
    <property type="entry name" value="LRR_dom_sf"/>
</dbReference>
<keyword evidence="3" id="KW-0520">NAD</keyword>
<dbReference type="InterPro" id="IPR035897">
    <property type="entry name" value="Toll_tir_struct_dom_sf"/>
</dbReference>
<accession>A0A498ITE8</accession>
<dbReference type="PANTHER" id="PTHR11017">
    <property type="entry name" value="LEUCINE-RICH REPEAT-CONTAINING PROTEIN"/>
    <property type="match status" value="1"/>
</dbReference>